<reference evidence="2" key="3">
    <citation type="submission" date="2025-09" db="UniProtKB">
        <authorList>
            <consortium name="Ensembl"/>
        </authorList>
    </citation>
    <scope>IDENTIFICATION</scope>
</reference>
<reference evidence="3" key="1">
    <citation type="journal article" date="2004" name="Nature">
        <title>Genome duplication in the teleost fish Tetraodon nigroviridis reveals the early vertebrate proto-karyotype.</title>
        <authorList>
            <person name="Jaillon O."/>
            <person name="Aury J.-M."/>
            <person name="Brunet F."/>
            <person name="Petit J.-L."/>
            <person name="Stange-Thomann N."/>
            <person name="Mauceli E."/>
            <person name="Bouneau L."/>
            <person name="Fischer C."/>
            <person name="Ozouf-Costaz C."/>
            <person name="Bernot A."/>
            <person name="Nicaud S."/>
            <person name="Jaffe D."/>
            <person name="Fisher S."/>
            <person name="Lutfalla G."/>
            <person name="Dossat C."/>
            <person name="Segurens B."/>
            <person name="Dasilva C."/>
            <person name="Salanoubat M."/>
            <person name="Levy M."/>
            <person name="Boudet N."/>
            <person name="Castellano S."/>
            <person name="Anthouard V."/>
            <person name="Jubin C."/>
            <person name="Castelli V."/>
            <person name="Katinka M."/>
            <person name="Vacherie B."/>
            <person name="Biemont C."/>
            <person name="Skalli Z."/>
            <person name="Cattolico L."/>
            <person name="Poulain J."/>
            <person name="De Berardinis V."/>
            <person name="Cruaud C."/>
            <person name="Duprat S."/>
            <person name="Brottier P."/>
            <person name="Coutanceau J.-P."/>
            <person name="Gouzy J."/>
            <person name="Parra G."/>
            <person name="Lardier G."/>
            <person name="Chapple C."/>
            <person name="McKernan K.J."/>
            <person name="McEwan P."/>
            <person name="Bosak S."/>
            <person name="Kellis M."/>
            <person name="Volff J.-N."/>
            <person name="Guigo R."/>
            <person name="Zody M.C."/>
            <person name="Mesirov J."/>
            <person name="Lindblad-Toh K."/>
            <person name="Birren B."/>
            <person name="Nusbaum C."/>
            <person name="Kahn D."/>
            <person name="Robinson-Rechavi M."/>
            <person name="Laudet V."/>
            <person name="Schachter V."/>
            <person name="Quetier F."/>
            <person name="Saurin W."/>
            <person name="Scarpelli C."/>
            <person name="Wincker P."/>
            <person name="Lander E.S."/>
            <person name="Weissenbach J."/>
            <person name="Roest Crollius H."/>
        </authorList>
    </citation>
    <scope>NUCLEOTIDE SEQUENCE [LARGE SCALE GENOMIC DNA]</scope>
</reference>
<proteinExistence type="predicted"/>
<feature type="compositionally biased region" description="Low complexity" evidence="1">
    <location>
        <begin position="74"/>
        <end position="97"/>
    </location>
</feature>
<reference evidence="2" key="2">
    <citation type="submission" date="2025-08" db="UniProtKB">
        <authorList>
            <consortium name="Ensembl"/>
        </authorList>
    </citation>
    <scope>IDENTIFICATION</scope>
</reference>
<protein>
    <submittedName>
        <fullName evidence="2">Uncharacterized protein</fullName>
    </submittedName>
</protein>
<dbReference type="HOGENOM" id="CLU_1543667_0_0_1"/>
<sequence>GGLSPVLKELPGGRRRCCRRTSAWPTRALAISVCPDQLRLASQTRRPSERTWLKQGKTEPTADSTLPHSSLFLPAGEPAGRRGPARAAAPTSPSTRRPASRRACRRTRPRRKAGKAAPGPPVSPRGYSLCAWQRAERSGPTLTCPIQRSGSLSSRTCLPSCVRCPMATCGPREPPCVRIFD</sequence>
<keyword evidence="3" id="KW-1185">Reference proteome</keyword>
<dbReference type="AlphaFoldDB" id="H3CEG8"/>
<evidence type="ECO:0000313" key="2">
    <source>
        <dbReference type="Ensembl" id="ENSTNIP00000006642.1"/>
    </source>
</evidence>
<dbReference type="Ensembl" id="ENSTNIT00000006793.1">
    <property type="protein sequence ID" value="ENSTNIP00000006642.1"/>
    <property type="gene ID" value="ENSTNIG00000004032.1"/>
</dbReference>
<dbReference type="Proteomes" id="UP000007303">
    <property type="component" value="Unassembled WGS sequence"/>
</dbReference>
<accession>H3CEG8</accession>
<name>H3CEG8_TETNG</name>
<organism evidence="2 3">
    <name type="scientific">Tetraodon nigroviridis</name>
    <name type="common">Spotted green pufferfish</name>
    <name type="synonym">Chelonodon nigroviridis</name>
    <dbReference type="NCBI Taxonomy" id="99883"/>
    <lineage>
        <taxon>Eukaryota</taxon>
        <taxon>Metazoa</taxon>
        <taxon>Chordata</taxon>
        <taxon>Craniata</taxon>
        <taxon>Vertebrata</taxon>
        <taxon>Euteleostomi</taxon>
        <taxon>Actinopterygii</taxon>
        <taxon>Neopterygii</taxon>
        <taxon>Teleostei</taxon>
        <taxon>Neoteleostei</taxon>
        <taxon>Acanthomorphata</taxon>
        <taxon>Eupercaria</taxon>
        <taxon>Tetraodontiformes</taxon>
        <taxon>Tetradontoidea</taxon>
        <taxon>Tetraodontidae</taxon>
        <taxon>Tetraodon</taxon>
    </lineage>
</organism>
<evidence type="ECO:0000256" key="1">
    <source>
        <dbReference type="SAM" id="MobiDB-lite"/>
    </source>
</evidence>
<dbReference type="GeneTree" id="ENSGT01050000248049"/>
<feature type="compositionally biased region" description="Basic residues" evidence="1">
    <location>
        <begin position="98"/>
        <end position="114"/>
    </location>
</feature>
<evidence type="ECO:0000313" key="3">
    <source>
        <dbReference type="Proteomes" id="UP000007303"/>
    </source>
</evidence>
<feature type="region of interest" description="Disordered" evidence="1">
    <location>
        <begin position="41"/>
        <end position="125"/>
    </location>
</feature>